<keyword evidence="2" id="KW-1185">Reference proteome</keyword>
<evidence type="ECO:0000313" key="2">
    <source>
        <dbReference type="Proteomes" id="UP001177021"/>
    </source>
</evidence>
<comment type="caution">
    <text evidence="1">The sequence shown here is derived from an EMBL/GenBank/DDBJ whole genome shotgun (WGS) entry which is preliminary data.</text>
</comment>
<dbReference type="EMBL" id="CASHSV030000311">
    <property type="protein sequence ID" value="CAJ2659194.1"/>
    <property type="molecule type" value="Genomic_DNA"/>
</dbReference>
<gene>
    <name evidence="1" type="ORF">MILVUS5_LOCUS25425</name>
</gene>
<organism evidence="1 2">
    <name type="scientific">Trifolium pratense</name>
    <name type="common">Red clover</name>
    <dbReference type="NCBI Taxonomy" id="57577"/>
    <lineage>
        <taxon>Eukaryota</taxon>
        <taxon>Viridiplantae</taxon>
        <taxon>Streptophyta</taxon>
        <taxon>Embryophyta</taxon>
        <taxon>Tracheophyta</taxon>
        <taxon>Spermatophyta</taxon>
        <taxon>Magnoliopsida</taxon>
        <taxon>eudicotyledons</taxon>
        <taxon>Gunneridae</taxon>
        <taxon>Pentapetalae</taxon>
        <taxon>rosids</taxon>
        <taxon>fabids</taxon>
        <taxon>Fabales</taxon>
        <taxon>Fabaceae</taxon>
        <taxon>Papilionoideae</taxon>
        <taxon>50 kb inversion clade</taxon>
        <taxon>NPAAA clade</taxon>
        <taxon>Hologalegina</taxon>
        <taxon>IRL clade</taxon>
        <taxon>Trifolieae</taxon>
        <taxon>Trifolium</taxon>
    </lineage>
</organism>
<dbReference type="Proteomes" id="UP001177021">
    <property type="component" value="Unassembled WGS sequence"/>
</dbReference>
<sequence>MSNHNTPPNFSNPPPNFSNPPNNHHPQMGVAGNYQNQNFMQPFIPNMQPPPPQPQPFMNAPNQLHMPQMGGLAPQNNANYNNNNPMFPMHNAAPQMNFTPIQGQILAQNLLNLLQQPNMNMNMNMNVPNGQFCPPVSYPMQNMNQQLPMQMQRQNPSQGVPYGMNNGPTPNPNPMFGFPTQGNHAMVPQNPMFSGNPQFGVVPGNQVRPQINPNEKNRVPANGNTNGFVSGGPFPSQQLQGNSSVPQNSNNAQSSAFRNSHSQENPNSNINTNFTNSNWKGSPNKNFKNKQNRGGSQGGFQKSKFRDNNKGNRKTGFPNEHIKGKGPSNERAGNFGLNSEELQQEPKKSFTPNYSEQEIQQWREARKKNHPSSRGKIEKHSEPSTSQGYKVIDREVLQRQLKEVLAKQAELGVEVAEIPSHYLKNGANQGPQSEEQNNTFTDRRKLRNNGKRNPARRSRNNKKQKLADKDFLENKKSSLLQKLMSADIKRDKSYLLQVFRFMAANSFFKDYPGKPLVYPSVLVKEVESEVYRGKKHLQDGKDVLEHDFKIVQNFVKDSENGNDNEDEEIYDEEEGEILE</sequence>
<proteinExistence type="predicted"/>
<accession>A0ACB0KPR4</accession>
<evidence type="ECO:0000313" key="1">
    <source>
        <dbReference type="EMBL" id="CAJ2659194.1"/>
    </source>
</evidence>
<protein>
    <submittedName>
        <fullName evidence="1">Uncharacterized protein</fullName>
    </submittedName>
</protein>
<name>A0ACB0KPR4_TRIPR</name>
<reference evidence="1" key="1">
    <citation type="submission" date="2023-10" db="EMBL/GenBank/DDBJ databases">
        <authorList>
            <person name="Rodriguez Cubillos JULIANA M."/>
            <person name="De Vega J."/>
        </authorList>
    </citation>
    <scope>NUCLEOTIDE SEQUENCE</scope>
</reference>